<feature type="domain" description="KIB1-4 beta-propeller" evidence="3">
    <location>
        <begin position="75"/>
        <end position="354"/>
    </location>
</feature>
<dbReference type="InterPro" id="IPR050942">
    <property type="entry name" value="F-box_BR-signaling"/>
</dbReference>
<protein>
    <submittedName>
        <fullName evidence="4">Uncharacterized protein</fullName>
    </submittedName>
</protein>
<evidence type="ECO:0000313" key="4">
    <source>
        <dbReference type="EMBL" id="PRQ55397.1"/>
    </source>
</evidence>
<dbReference type="InterPro" id="IPR005174">
    <property type="entry name" value="KIB1-4_b-propeller"/>
</dbReference>
<feature type="signal peptide" evidence="1">
    <location>
        <begin position="1"/>
        <end position="17"/>
    </location>
</feature>
<sequence>MIFCYLLFFFSDWANLAKHLLDSVVKRLALPSDYLQFSCVCKSWCSVAKDNKSQRSKMITPMLLISANKKHTWHFYRVMDNKILDLQISVPNKRYCGFSKGWLITLENNFVVALINPFFRVKGKPKKENSIIRLPPLTCKDLTPRRILHWSRRSENYGVKAMISADPVLNASDCVVVIIYEELKQMAFIRLSKDTTWTYIDQSVDPRWLLIEEVTYFRGRFYAVDYWRRLLSFDITAQSNSDVKLVAQSIEGKKFDKKYIVNSNEKELLMVQRYYIHGGSSVTIGFKVLEFKFDKSEWVEKNDLGDVALFLGDNTSISVVTSSLSGCQSNSIYFCHDHNENDFGRRYCDCGVYDVKSQTITHYDIPLLKMTDRPAIWVVPSFHL</sequence>
<reference evidence="4 5" key="1">
    <citation type="journal article" date="2018" name="Nat. Genet.">
        <title>The Rosa genome provides new insights in the design of modern roses.</title>
        <authorList>
            <person name="Bendahmane M."/>
        </authorList>
    </citation>
    <scope>NUCLEOTIDE SEQUENCE [LARGE SCALE GENOMIC DNA]</scope>
    <source>
        <strain evidence="5">cv. Old Blush</strain>
    </source>
</reference>
<dbReference type="Pfam" id="PF03478">
    <property type="entry name" value="Beta-prop_KIB1-4"/>
    <property type="match status" value="1"/>
</dbReference>
<evidence type="ECO:0000313" key="5">
    <source>
        <dbReference type="Proteomes" id="UP000238479"/>
    </source>
</evidence>
<name>A0A2P6S9P5_ROSCH</name>
<dbReference type="InterPro" id="IPR001810">
    <property type="entry name" value="F-box_dom"/>
</dbReference>
<evidence type="ECO:0000259" key="3">
    <source>
        <dbReference type="Pfam" id="PF03478"/>
    </source>
</evidence>
<evidence type="ECO:0000259" key="2">
    <source>
        <dbReference type="Pfam" id="PF00646"/>
    </source>
</evidence>
<dbReference type="Proteomes" id="UP000238479">
    <property type="component" value="Chromosome 1"/>
</dbReference>
<organism evidence="4 5">
    <name type="scientific">Rosa chinensis</name>
    <name type="common">China rose</name>
    <dbReference type="NCBI Taxonomy" id="74649"/>
    <lineage>
        <taxon>Eukaryota</taxon>
        <taxon>Viridiplantae</taxon>
        <taxon>Streptophyta</taxon>
        <taxon>Embryophyta</taxon>
        <taxon>Tracheophyta</taxon>
        <taxon>Spermatophyta</taxon>
        <taxon>Magnoliopsida</taxon>
        <taxon>eudicotyledons</taxon>
        <taxon>Gunneridae</taxon>
        <taxon>Pentapetalae</taxon>
        <taxon>rosids</taxon>
        <taxon>fabids</taxon>
        <taxon>Rosales</taxon>
        <taxon>Rosaceae</taxon>
        <taxon>Rosoideae</taxon>
        <taxon>Rosoideae incertae sedis</taxon>
        <taxon>Rosa</taxon>
    </lineage>
</organism>
<feature type="domain" description="F-box" evidence="2">
    <location>
        <begin position="15"/>
        <end position="52"/>
    </location>
</feature>
<proteinExistence type="predicted"/>
<dbReference type="AlphaFoldDB" id="A0A2P6S9P5"/>
<dbReference type="STRING" id="74649.A0A2P6S9P5"/>
<dbReference type="Gramene" id="PRQ55397">
    <property type="protein sequence ID" value="PRQ55397"/>
    <property type="gene ID" value="RchiOBHm_Chr1g0324121"/>
</dbReference>
<feature type="chain" id="PRO_5015154594" evidence="1">
    <location>
        <begin position="18"/>
        <end position="384"/>
    </location>
</feature>
<gene>
    <name evidence="4" type="ORF">RchiOBHm_Chr1g0324121</name>
</gene>
<dbReference type="Gene3D" id="1.20.1280.50">
    <property type="match status" value="1"/>
</dbReference>
<keyword evidence="1" id="KW-0732">Signal</keyword>
<comment type="caution">
    <text evidence="4">The sequence shown here is derived from an EMBL/GenBank/DDBJ whole genome shotgun (WGS) entry which is preliminary data.</text>
</comment>
<dbReference type="Pfam" id="PF00646">
    <property type="entry name" value="F-box"/>
    <property type="match status" value="1"/>
</dbReference>
<dbReference type="EMBL" id="PDCK01000039">
    <property type="protein sequence ID" value="PRQ55397.1"/>
    <property type="molecule type" value="Genomic_DNA"/>
</dbReference>
<dbReference type="PANTHER" id="PTHR44259">
    <property type="entry name" value="OS07G0183000 PROTEIN-RELATED"/>
    <property type="match status" value="1"/>
</dbReference>
<evidence type="ECO:0000256" key="1">
    <source>
        <dbReference type="SAM" id="SignalP"/>
    </source>
</evidence>
<keyword evidence="5" id="KW-1185">Reference proteome</keyword>
<accession>A0A2P6S9P5</accession>
<dbReference type="PANTHER" id="PTHR44259:SF107">
    <property type="entry name" value="F-BOX PROTEIN SKIP23-LIKE"/>
    <property type="match status" value="1"/>
</dbReference>
<dbReference type="OMA" id="ANNCIVL"/>